<organism evidence="8 9">
    <name type="scientific">Methanothermobacter tenebrarum</name>
    <dbReference type="NCBI Taxonomy" id="680118"/>
    <lineage>
        <taxon>Archaea</taxon>
        <taxon>Methanobacteriati</taxon>
        <taxon>Methanobacteriota</taxon>
        <taxon>Methanomada group</taxon>
        <taxon>Methanobacteria</taxon>
        <taxon>Methanobacteriales</taxon>
        <taxon>Methanobacteriaceae</taxon>
        <taxon>Methanothermobacter</taxon>
    </lineage>
</organism>
<feature type="binding site" description="in other chain" evidence="6">
    <location>
        <begin position="124"/>
        <end position="132"/>
    </location>
    <ligand>
        <name>5-phospho-alpha-D-ribose 1-diphosphate</name>
        <dbReference type="ChEBI" id="CHEBI:58017"/>
        <note>ligand shared between dimeric partners</note>
    </ligand>
</feature>
<feature type="domain" description="Phosphoribosyltransferase" evidence="7">
    <location>
        <begin position="46"/>
        <end position="162"/>
    </location>
</feature>
<dbReference type="Gene3D" id="3.40.50.2020">
    <property type="match status" value="1"/>
</dbReference>
<dbReference type="InterPro" id="IPR029057">
    <property type="entry name" value="PRTase-like"/>
</dbReference>
<feature type="binding site" evidence="6">
    <location>
        <position position="156"/>
    </location>
    <ligand>
        <name>orotate</name>
        <dbReference type="ChEBI" id="CHEBI:30839"/>
    </ligand>
</feature>
<accession>A0A328PK57</accession>
<comment type="similarity">
    <text evidence="6">Belongs to the purine/pyrimidine phosphoribosyltransferase family. PyrE subfamily.</text>
</comment>
<dbReference type="SUPFAM" id="SSF53271">
    <property type="entry name" value="PRTase-like"/>
    <property type="match status" value="1"/>
</dbReference>
<feature type="binding site" evidence="6">
    <location>
        <position position="102"/>
    </location>
    <ligand>
        <name>5-phospho-alpha-D-ribose 1-diphosphate</name>
        <dbReference type="ChEBI" id="CHEBI:58017"/>
        <note>ligand shared between dimeric partners</note>
    </ligand>
</feature>
<proteinExistence type="inferred from homology"/>
<comment type="caution">
    <text evidence="8">The sequence shown here is derived from an EMBL/GenBank/DDBJ whole genome shotgun (WGS) entry which is preliminary data.</text>
</comment>
<comment type="catalytic activity">
    <reaction evidence="6">
        <text>orotidine 5'-phosphate + diphosphate = orotate + 5-phospho-alpha-D-ribose 1-diphosphate</text>
        <dbReference type="Rhea" id="RHEA:10380"/>
        <dbReference type="ChEBI" id="CHEBI:30839"/>
        <dbReference type="ChEBI" id="CHEBI:33019"/>
        <dbReference type="ChEBI" id="CHEBI:57538"/>
        <dbReference type="ChEBI" id="CHEBI:58017"/>
        <dbReference type="EC" id="2.4.2.10"/>
    </reaction>
</comment>
<comment type="function">
    <text evidence="6">Catalyzes the transfer of a ribosyl phosphate group from 5-phosphoribose 1-diphosphate to orotate, leading to the formation of orotidine monophosphate (OMP).</text>
</comment>
<evidence type="ECO:0000256" key="3">
    <source>
        <dbReference type="ARBA" id="ARBA00022676"/>
    </source>
</evidence>
<dbReference type="GO" id="GO:0019856">
    <property type="term" value="P:pyrimidine nucleobase biosynthetic process"/>
    <property type="evidence" value="ECO:0007669"/>
    <property type="project" value="TreeGrafter"/>
</dbReference>
<feature type="binding site" evidence="6">
    <location>
        <position position="98"/>
    </location>
    <ligand>
        <name>5-phospho-alpha-D-ribose 1-diphosphate</name>
        <dbReference type="ChEBI" id="CHEBI:58017"/>
        <note>ligand shared between dimeric partners</note>
    </ligand>
</feature>
<sequence>MRGETEKKKIKRRLLELLRGKKVIKTGSFILSSGKKSNYYVDIKNAITDPQILDLIAELIKIEITGAKIDKIAGPALGAVPIATAVSLKTKKPLVIIRKEKKEYGTSKLIEGSIKEGDQVAIVEDVTTTGNSLLRAIKVIEKNGGRVKRVFVIVDREEGAQENLQREGFILEPLFSISQVK</sequence>
<dbReference type="CDD" id="cd06223">
    <property type="entry name" value="PRTases_typeI"/>
    <property type="match status" value="1"/>
</dbReference>
<feature type="binding site" evidence="6">
    <location>
        <position position="128"/>
    </location>
    <ligand>
        <name>orotate</name>
        <dbReference type="ChEBI" id="CHEBI:30839"/>
    </ligand>
</feature>
<keyword evidence="6" id="KW-0460">Magnesium</keyword>
<comment type="pathway">
    <text evidence="1 6">Pyrimidine metabolism; UMP biosynthesis via de novo pathway; UMP from orotate: step 1/2.</text>
</comment>
<comment type="cofactor">
    <cofactor evidence="6">
        <name>Mg(2+)</name>
        <dbReference type="ChEBI" id="CHEBI:18420"/>
    </cofactor>
</comment>
<dbReference type="NCBIfam" id="TIGR00336">
    <property type="entry name" value="pyrE"/>
    <property type="match status" value="1"/>
</dbReference>
<dbReference type="InterPro" id="IPR000836">
    <property type="entry name" value="PRTase_dom"/>
</dbReference>
<dbReference type="RefSeq" id="WP_112093035.1">
    <property type="nucleotide sequence ID" value="NZ_QLOE01000001.1"/>
</dbReference>
<evidence type="ECO:0000256" key="2">
    <source>
        <dbReference type="ARBA" id="ARBA00011971"/>
    </source>
</evidence>
<dbReference type="PANTHER" id="PTHR19278">
    <property type="entry name" value="OROTATE PHOSPHORIBOSYLTRANSFERASE"/>
    <property type="match status" value="1"/>
</dbReference>
<evidence type="ECO:0000259" key="7">
    <source>
        <dbReference type="Pfam" id="PF00156"/>
    </source>
</evidence>
<name>A0A328PK57_9EURY</name>
<dbReference type="GO" id="GO:0004588">
    <property type="term" value="F:orotate phosphoribosyltransferase activity"/>
    <property type="evidence" value="ECO:0007669"/>
    <property type="project" value="UniProtKB-UniRule"/>
</dbReference>
<dbReference type="HAMAP" id="MF_01208">
    <property type="entry name" value="PyrE"/>
    <property type="match status" value="1"/>
</dbReference>
<evidence type="ECO:0000256" key="5">
    <source>
        <dbReference type="ARBA" id="ARBA00022975"/>
    </source>
</evidence>
<dbReference type="OrthoDB" id="9089at2157"/>
<gene>
    <name evidence="6" type="primary">pyrE</name>
    <name evidence="8" type="ORF">DPC56_00055</name>
</gene>
<evidence type="ECO:0000313" key="9">
    <source>
        <dbReference type="Proteomes" id="UP000249782"/>
    </source>
</evidence>
<keyword evidence="3 6" id="KW-0328">Glycosyltransferase</keyword>
<protein>
    <recommendedName>
        <fullName evidence="2 6">Orotate phosphoribosyltransferase</fullName>
        <shortName evidence="6">OPRT</shortName>
        <shortName evidence="6">OPRTase</shortName>
        <ecNumber evidence="2 6">2.4.2.10</ecNumber>
    </recommendedName>
</protein>
<evidence type="ECO:0000256" key="1">
    <source>
        <dbReference type="ARBA" id="ARBA00004889"/>
    </source>
</evidence>
<dbReference type="Proteomes" id="UP000249782">
    <property type="component" value="Unassembled WGS sequence"/>
</dbReference>
<evidence type="ECO:0000313" key="8">
    <source>
        <dbReference type="EMBL" id="RAO79724.1"/>
    </source>
</evidence>
<dbReference type="AlphaFoldDB" id="A0A328PK57"/>
<reference evidence="8 9" key="1">
    <citation type="submission" date="2018-06" db="EMBL/GenBank/DDBJ databases">
        <title>Draft genome sequence of hyperthermophilic methanogen Methanothermobacter tenebrarum sp. MCM-B 1447.</title>
        <authorList>
            <person name="Pore S.D."/>
            <person name="Dagar S."/>
            <person name="Dhakephalkar P.K."/>
        </authorList>
    </citation>
    <scope>NUCLEOTIDE SEQUENCE [LARGE SCALE GENOMIC DNA]</scope>
    <source>
        <strain evidence="8 9">MCM B 1447</strain>
    </source>
</reference>
<dbReference type="GO" id="GO:0044205">
    <property type="term" value="P:'de novo' UMP biosynthetic process"/>
    <property type="evidence" value="ECO:0007669"/>
    <property type="project" value="UniProtKB-UniRule"/>
</dbReference>
<feature type="binding site" description="in other chain" evidence="6">
    <location>
        <position position="99"/>
    </location>
    <ligand>
        <name>5-phospho-alpha-D-ribose 1-diphosphate</name>
        <dbReference type="ChEBI" id="CHEBI:58017"/>
        <note>ligand shared between dimeric partners</note>
    </ligand>
</feature>
<dbReference type="UniPathway" id="UPA00070">
    <property type="reaction ID" value="UER00119"/>
</dbReference>
<evidence type="ECO:0000256" key="6">
    <source>
        <dbReference type="HAMAP-Rule" id="MF_01208"/>
    </source>
</evidence>
<keyword evidence="9" id="KW-1185">Reference proteome</keyword>
<dbReference type="EMBL" id="QLOE01000001">
    <property type="protein sequence ID" value="RAO79724.1"/>
    <property type="molecule type" value="Genomic_DNA"/>
</dbReference>
<dbReference type="InterPro" id="IPR004467">
    <property type="entry name" value="Or_phspho_trans_dom"/>
</dbReference>
<dbReference type="EC" id="2.4.2.10" evidence="2 6"/>
<keyword evidence="4 6" id="KW-0808">Transferase</keyword>
<dbReference type="InterPro" id="IPR023031">
    <property type="entry name" value="OPRT"/>
</dbReference>
<dbReference type="PANTHER" id="PTHR19278:SF9">
    <property type="entry name" value="URIDINE 5'-MONOPHOSPHATE SYNTHASE"/>
    <property type="match status" value="1"/>
</dbReference>
<dbReference type="Pfam" id="PF00156">
    <property type="entry name" value="Pribosyltran"/>
    <property type="match status" value="1"/>
</dbReference>
<comment type="subunit">
    <text evidence="6">Homodimer.</text>
</comment>
<comment type="caution">
    <text evidence="6">Lacks conserved residue(s) required for the propagation of feature annotation.</text>
</comment>
<dbReference type="GO" id="GO:0000287">
    <property type="term" value="F:magnesium ion binding"/>
    <property type="evidence" value="ECO:0007669"/>
    <property type="project" value="UniProtKB-UniRule"/>
</dbReference>
<evidence type="ECO:0000256" key="4">
    <source>
        <dbReference type="ARBA" id="ARBA00022679"/>
    </source>
</evidence>
<keyword evidence="5 6" id="KW-0665">Pyrimidine biosynthesis</keyword>